<dbReference type="InterPro" id="IPR052715">
    <property type="entry name" value="RAYT_transposase"/>
</dbReference>
<dbReference type="Gene3D" id="3.30.70.1290">
    <property type="entry name" value="Transposase IS200-like"/>
    <property type="match status" value="1"/>
</dbReference>
<dbReference type="AlphaFoldDB" id="A0A918KCG8"/>
<dbReference type="GO" id="GO:0006313">
    <property type="term" value="P:DNA transposition"/>
    <property type="evidence" value="ECO:0007669"/>
    <property type="project" value="InterPro"/>
</dbReference>
<dbReference type="PANTHER" id="PTHR36966:SF1">
    <property type="entry name" value="REP-ASSOCIATED TYROSINE TRANSPOSASE"/>
    <property type="match status" value="1"/>
</dbReference>
<reference evidence="2" key="2">
    <citation type="submission" date="2020-09" db="EMBL/GenBank/DDBJ databases">
        <authorList>
            <person name="Sun Q."/>
            <person name="Kim S."/>
        </authorList>
    </citation>
    <scope>NUCLEOTIDE SEQUENCE</scope>
    <source>
        <strain evidence="2">KCTC 22169</strain>
    </source>
</reference>
<organism evidence="2 3">
    <name type="scientific">Saccharospirillum salsuginis</name>
    <dbReference type="NCBI Taxonomy" id="418750"/>
    <lineage>
        <taxon>Bacteria</taxon>
        <taxon>Pseudomonadati</taxon>
        <taxon>Pseudomonadota</taxon>
        <taxon>Gammaproteobacteria</taxon>
        <taxon>Oceanospirillales</taxon>
        <taxon>Saccharospirillaceae</taxon>
        <taxon>Saccharospirillum</taxon>
    </lineage>
</organism>
<keyword evidence="3" id="KW-1185">Reference proteome</keyword>
<evidence type="ECO:0000259" key="1">
    <source>
        <dbReference type="SMART" id="SM01321"/>
    </source>
</evidence>
<dbReference type="SUPFAM" id="SSF143422">
    <property type="entry name" value="Transposase IS200-like"/>
    <property type="match status" value="1"/>
</dbReference>
<dbReference type="NCBIfam" id="NF047646">
    <property type="entry name" value="REP_Tyr_transpos"/>
    <property type="match status" value="1"/>
</dbReference>
<proteinExistence type="predicted"/>
<dbReference type="GO" id="GO:0043565">
    <property type="term" value="F:sequence-specific DNA binding"/>
    <property type="evidence" value="ECO:0007669"/>
    <property type="project" value="TreeGrafter"/>
</dbReference>
<accession>A0A918KCG8</accession>
<dbReference type="Proteomes" id="UP000626148">
    <property type="component" value="Unassembled WGS sequence"/>
</dbReference>
<name>A0A918KCG8_9GAMM</name>
<dbReference type="InterPro" id="IPR036515">
    <property type="entry name" value="Transposase_17_sf"/>
</dbReference>
<feature type="domain" description="Transposase IS200-like" evidence="1">
    <location>
        <begin position="9"/>
        <end position="126"/>
    </location>
</feature>
<dbReference type="Pfam" id="PF01797">
    <property type="entry name" value="Y1_Tnp"/>
    <property type="match status" value="1"/>
</dbReference>
<gene>
    <name evidence="2" type="ORF">GCM10007392_25720</name>
</gene>
<dbReference type="GO" id="GO:0004803">
    <property type="term" value="F:transposase activity"/>
    <property type="evidence" value="ECO:0007669"/>
    <property type="project" value="InterPro"/>
</dbReference>
<evidence type="ECO:0000313" key="3">
    <source>
        <dbReference type="Proteomes" id="UP000626148"/>
    </source>
</evidence>
<dbReference type="EMBL" id="BMXR01000006">
    <property type="protein sequence ID" value="GGX57071.1"/>
    <property type="molecule type" value="Genomic_DNA"/>
</dbReference>
<comment type="caution">
    <text evidence="2">The sequence shown here is derived from an EMBL/GenBank/DDBJ whole genome shotgun (WGS) entry which is preliminary data.</text>
</comment>
<dbReference type="RefSeq" id="WP_189609251.1">
    <property type="nucleotide sequence ID" value="NZ_BMXR01000006.1"/>
</dbReference>
<sequence>MPNYRRSRLAGGTYFFTVTLKDRSSRLLTENIESLRSAIKQTREKYPFKIDSWVVLPEHMHCIWTLPKNDGDYDLRLRRLKTLFTYQLKLSATIHPKQKVWQRGYWEHTIRDDEDFKAHVDYVHINPVKHGWVNRIIEWPYSTFHRYVQSGVYAPDWAGGYEIGLSIPVGE</sequence>
<dbReference type="SMART" id="SM01321">
    <property type="entry name" value="Y1_Tnp"/>
    <property type="match status" value="1"/>
</dbReference>
<reference evidence="2" key="1">
    <citation type="journal article" date="2014" name="Int. J. Syst. Evol. Microbiol.">
        <title>Complete genome sequence of Corynebacterium casei LMG S-19264T (=DSM 44701T), isolated from a smear-ripened cheese.</title>
        <authorList>
            <consortium name="US DOE Joint Genome Institute (JGI-PGF)"/>
            <person name="Walter F."/>
            <person name="Albersmeier A."/>
            <person name="Kalinowski J."/>
            <person name="Ruckert C."/>
        </authorList>
    </citation>
    <scope>NUCLEOTIDE SEQUENCE</scope>
    <source>
        <strain evidence="2">KCTC 22169</strain>
    </source>
</reference>
<dbReference type="PANTHER" id="PTHR36966">
    <property type="entry name" value="REP-ASSOCIATED TYROSINE TRANSPOSASE"/>
    <property type="match status" value="1"/>
</dbReference>
<evidence type="ECO:0000313" key="2">
    <source>
        <dbReference type="EMBL" id="GGX57071.1"/>
    </source>
</evidence>
<dbReference type="InterPro" id="IPR002686">
    <property type="entry name" value="Transposase_17"/>
</dbReference>
<protein>
    <submittedName>
        <fullName evidence="2">Transposase</fullName>
    </submittedName>
</protein>